<dbReference type="AlphaFoldDB" id="A0A2K9P6K4"/>
<dbReference type="Proteomes" id="UP000235589">
    <property type="component" value="Chromosome"/>
</dbReference>
<name>A0A2K9P6K4_9FIRM</name>
<dbReference type="GeneID" id="98063738"/>
<dbReference type="KEGG" id="mpec:B9O19_02258"/>
<protein>
    <submittedName>
        <fullName evidence="1">Uncharacterized protein</fullName>
    </submittedName>
</protein>
<evidence type="ECO:0000313" key="1">
    <source>
        <dbReference type="EMBL" id="AUO20398.1"/>
    </source>
</evidence>
<sequence length="68" mass="7857">MSEFLINITGRINNFNLPKNQPLLPLFEAIVNSFHAIEESRDKDKNFTAGEISIKIIREIKLKLMKTI</sequence>
<dbReference type="EMBL" id="CP020991">
    <property type="protein sequence ID" value="AUO20398.1"/>
    <property type="molecule type" value="Genomic_DNA"/>
</dbReference>
<keyword evidence="2" id="KW-1185">Reference proteome</keyword>
<dbReference type="RefSeq" id="WP_245862941.1">
    <property type="nucleotide sequence ID" value="NZ_CP020991.1"/>
</dbReference>
<proteinExistence type="predicted"/>
<reference evidence="1 2" key="1">
    <citation type="submission" date="2017-04" db="EMBL/GenBank/DDBJ databases">
        <title>Monoglobus pectinilyticus 14 draft genome.</title>
        <authorList>
            <person name="Kim C."/>
            <person name="Rosendale D.I."/>
            <person name="Kelly W.J."/>
            <person name="Tannock G.W."/>
            <person name="Patchett M.L."/>
            <person name="Jordens J.Z."/>
        </authorList>
    </citation>
    <scope>NUCLEOTIDE SEQUENCE [LARGE SCALE GENOMIC DNA]</scope>
    <source>
        <strain evidence="1 2">14</strain>
    </source>
</reference>
<evidence type="ECO:0000313" key="2">
    <source>
        <dbReference type="Proteomes" id="UP000235589"/>
    </source>
</evidence>
<accession>A0A2K9P6K4</accession>
<organism evidence="1 2">
    <name type="scientific">Monoglobus pectinilyticus</name>
    <dbReference type="NCBI Taxonomy" id="1981510"/>
    <lineage>
        <taxon>Bacteria</taxon>
        <taxon>Bacillati</taxon>
        <taxon>Bacillota</taxon>
        <taxon>Clostridia</taxon>
        <taxon>Monoglobales</taxon>
        <taxon>Monoglobaceae</taxon>
        <taxon>Monoglobus</taxon>
    </lineage>
</organism>
<gene>
    <name evidence="1" type="ORF">B9O19_02258</name>
</gene>